<dbReference type="Proteomes" id="UP000694240">
    <property type="component" value="Chromosome 4"/>
</dbReference>
<dbReference type="Pfam" id="PF00295">
    <property type="entry name" value="Glyco_hydro_28"/>
    <property type="match status" value="1"/>
</dbReference>
<keyword evidence="4" id="KW-0456">Lyase</keyword>
<keyword evidence="3" id="KW-0378">Hydrolase</keyword>
<comment type="similarity">
    <text evidence="3">Belongs to the glycosyl hydrolase 28 family.</text>
</comment>
<dbReference type="EMBL" id="JAEFBK010000004">
    <property type="protein sequence ID" value="KAG7618144.1"/>
    <property type="molecule type" value="Genomic_DNA"/>
</dbReference>
<dbReference type="PROSITE" id="PS00502">
    <property type="entry name" value="POLYGALACTURONASE"/>
    <property type="match status" value="1"/>
</dbReference>
<evidence type="ECO:0000256" key="2">
    <source>
        <dbReference type="PROSITE-ProRule" id="PRU10052"/>
    </source>
</evidence>
<dbReference type="PANTHER" id="PTHR31736">
    <property type="match status" value="1"/>
</dbReference>
<evidence type="ECO:0000256" key="3">
    <source>
        <dbReference type="RuleBase" id="RU361169"/>
    </source>
</evidence>
<dbReference type="InterPro" id="IPR006626">
    <property type="entry name" value="PbH1"/>
</dbReference>
<dbReference type="SMART" id="SM00710">
    <property type="entry name" value="PbH1"/>
    <property type="match status" value="6"/>
</dbReference>
<evidence type="ECO:0000313" key="4">
    <source>
        <dbReference type="EMBL" id="KAG7618144.1"/>
    </source>
</evidence>
<accession>A0A8T2E7Y2</accession>
<gene>
    <name evidence="4" type="ORF">ISN45_At04g034380</name>
</gene>
<dbReference type="GO" id="GO:0004650">
    <property type="term" value="F:polygalacturonase activity"/>
    <property type="evidence" value="ECO:0007669"/>
    <property type="project" value="InterPro"/>
</dbReference>
<organism evidence="4 5">
    <name type="scientific">Arabidopsis thaliana x Arabidopsis arenosa</name>
    <dbReference type="NCBI Taxonomy" id="1240361"/>
    <lineage>
        <taxon>Eukaryota</taxon>
        <taxon>Viridiplantae</taxon>
        <taxon>Streptophyta</taxon>
        <taxon>Embryophyta</taxon>
        <taxon>Tracheophyta</taxon>
        <taxon>Spermatophyta</taxon>
        <taxon>Magnoliopsida</taxon>
        <taxon>eudicotyledons</taxon>
        <taxon>Gunneridae</taxon>
        <taxon>Pentapetalae</taxon>
        <taxon>rosids</taxon>
        <taxon>malvids</taxon>
        <taxon>Brassicales</taxon>
        <taxon>Brassicaceae</taxon>
        <taxon>Camelineae</taxon>
        <taxon>Arabidopsis</taxon>
    </lineage>
</organism>
<evidence type="ECO:0000313" key="5">
    <source>
        <dbReference type="Proteomes" id="UP000694240"/>
    </source>
</evidence>
<keyword evidence="3" id="KW-0326">Glycosidase</keyword>
<dbReference type="PANTHER" id="PTHR31736:SF19">
    <property type="entry name" value="PECTIN LYASE SUPERFAMILY PROTEIN-RELATED"/>
    <property type="match status" value="1"/>
</dbReference>
<proteinExistence type="inferred from homology"/>
<keyword evidence="1" id="KW-1015">Disulfide bond</keyword>
<name>A0A8T2E7Y2_9BRAS</name>
<comment type="caution">
    <text evidence="4">The sequence shown here is derived from an EMBL/GenBank/DDBJ whole genome shotgun (WGS) entry which is preliminary data.</text>
</comment>
<evidence type="ECO:0000256" key="1">
    <source>
        <dbReference type="ARBA" id="ARBA00023157"/>
    </source>
</evidence>
<dbReference type="GO" id="GO:0016837">
    <property type="term" value="F:carbon-oxygen lyase activity, acting on polysaccharides"/>
    <property type="evidence" value="ECO:0007669"/>
    <property type="project" value="UniProtKB-ARBA"/>
</dbReference>
<protein>
    <submittedName>
        <fullName evidence="4">Pectin lyase fold/virulence factor</fullName>
    </submittedName>
</protein>
<keyword evidence="5" id="KW-1185">Reference proteome</keyword>
<feature type="active site" evidence="2">
    <location>
        <position position="253"/>
    </location>
</feature>
<dbReference type="GO" id="GO:0005975">
    <property type="term" value="P:carbohydrate metabolic process"/>
    <property type="evidence" value="ECO:0007669"/>
    <property type="project" value="InterPro"/>
</dbReference>
<dbReference type="AlphaFoldDB" id="A0A8T2E7Y2"/>
<dbReference type="InterPro" id="IPR000743">
    <property type="entry name" value="Glyco_hydro_28"/>
</dbReference>
<sequence length="425" mass="47302">MFNFFFTMKDFKTLFSLIIVISYYFEYGEGQRILSIKDFIIDTNHTIIDYSQAFQEAWKGLCEDETPNGSALVIRKNETYTLQPSTFRGPCVSSNIHIQIDGKLEGPRKPIYWKNKENRSWLGFKDVEGLVINGSGVLNPHGEAWWKSVSLSKRPTTISFASCMDIVYNGLHHINSPRNHISIYGCTNATLSNLDISAPEDSPNTDGINICLSHRIQILDSSIQTGDDCVAITGGRGGSSDINITGVACGPGHGISIGSLGKDNERDDIVENVNVRSCSFTGTQNGARIKTWNGGRGLAKNILYENITLIDAGYPIIINQHYFDNKKKHYFDKSFLKESGVKVDNITFRYFEGTSSSEIPIKLDCDETENCHNITMEHINITSPTPGKNLTAYCKFADVSSSFVNIDVDCNTNEDHQPHILSPLP</sequence>
<reference evidence="4 5" key="1">
    <citation type="submission" date="2020-12" db="EMBL/GenBank/DDBJ databases">
        <title>Concerted genomic and epigenomic changes stabilize Arabidopsis allopolyploids.</title>
        <authorList>
            <person name="Chen Z."/>
        </authorList>
    </citation>
    <scope>NUCLEOTIDE SEQUENCE [LARGE SCALE GENOMIC DNA]</scope>
    <source>
        <strain evidence="4">Allo738</strain>
        <tissue evidence="4">Leaf</tissue>
    </source>
</reference>